<dbReference type="PANTHER" id="PTHR34512:SF30">
    <property type="entry name" value="OUTER MEMBRANE PROTEIN ASSEMBLY FACTOR BAMB"/>
    <property type="match status" value="1"/>
</dbReference>
<dbReference type="SUPFAM" id="SSF50998">
    <property type="entry name" value="Quinoprotein alcohol dehydrogenase-like"/>
    <property type="match status" value="2"/>
</dbReference>
<dbReference type="SMART" id="SM00564">
    <property type="entry name" value="PQQ"/>
    <property type="match status" value="7"/>
</dbReference>
<dbReference type="InterPro" id="IPR018391">
    <property type="entry name" value="PQQ_b-propeller_rpt"/>
</dbReference>
<proteinExistence type="predicted"/>
<dbReference type="PANTHER" id="PTHR34512">
    <property type="entry name" value="CELL SURFACE PROTEIN"/>
    <property type="match status" value="1"/>
</dbReference>
<name>A0A368HFV7_9GAMM</name>
<feature type="chain" id="PRO_5016843287" evidence="1">
    <location>
        <begin position="24"/>
        <end position="497"/>
    </location>
</feature>
<dbReference type="OrthoDB" id="5173551at2"/>
<evidence type="ECO:0000313" key="3">
    <source>
        <dbReference type="EMBL" id="RCN55927.1"/>
    </source>
</evidence>
<dbReference type="InterPro" id="IPR002372">
    <property type="entry name" value="PQQ_rpt_dom"/>
</dbReference>
<accession>A0A368HFV7</accession>
<dbReference type="InterPro" id="IPR011047">
    <property type="entry name" value="Quinoprotein_ADH-like_sf"/>
</dbReference>
<evidence type="ECO:0000256" key="1">
    <source>
        <dbReference type="SAM" id="SignalP"/>
    </source>
</evidence>
<keyword evidence="3" id="KW-0378">Hydrolase</keyword>
<dbReference type="AlphaFoldDB" id="A0A368HFV7"/>
<dbReference type="Proteomes" id="UP000253250">
    <property type="component" value="Unassembled WGS sequence"/>
</dbReference>
<dbReference type="InterPro" id="IPR015943">
    <property type="entry name" value="WD40/YVTN_repeat-like_dom_sf"/>
</dbReference>
<feature type="domain" description="Pyrrolo-quinoline quinone repeat" evidence="2">
    <location>
        <begin position="124"/>
        <end position="194"/>
    </location>
</feature>
<dbReference type="Gene3D" id="2.40.10.480">
    <property type="match status" value="2"/>
</dbReference>
<reference evidence="3 4" key="1">
    <citation type="submission" date="2018-02" db="EMBL/GenBank/DDBJ databases">
        <title>Insights into the biology of acidophilic members of the Acidiferrobacteraceae family derived from comparative genomic analyses.</title>
        <authorList>
            <person name="Issotta F."/>
            <person name="Thyssen C."/>
            <person name="Mena C."/>
            <person name="Moya A."/>
            <person name="Bellenberg S."/>
            <person name="Sproer C."/>
            <person name="Covarrubias P.C."/>
            <person name="Sand W."/>
            <person name="Quatrini R."/>
            <person name="Vera M."/>
        </authorList>
    </citation>
    <scope>NUCLEOTIDE SEQUENCE [LARGE SCALE GENOMIC DNA]</scope>
    <source>
        <strain evidence="4">m-1</strain>
    </source>
</reference>
<keyword evidence="1" id="KW-0732">Signal</keyword>
<dbReference type="EMBL" id="PSYR01000002">
    <property type="protein sequence ID" value="RCN55927.1"/>
    <property type="molecule type" value="Genomic_DNA"/>
</dbReference>
<keyword evidence="4" id="KW-1185">Reference proteome</keyword>
<dbReference type="Pfam" id="PF13360">
    <property type="entry name" value="PQQ_2"/>
    <property type="match status" value="3"/>
</dbReference>
<gene>
    <name evidence="3" type="ORF">C4900_08495</name>
</gene>
<feature type="signal peptide" evidence="1">
    <location>
        <begin position="1"/>
        <end position="23"/>
    </location>
</feature>
<dbReference type="Gene3D" id="2.130.10.10">
    <property type="entry name" value="YVTN repeat-like/Quinoprotein amine dehydrogenase"/>
    <property type="match status" value="1"/>
</dbReference>
<dbReference type="RefSeq" id="WP_114282948.1">
    <property type="nucleotide sequence ID" value="NZ_CP080624.1"/>
</dbReference>
<evidence type="ECO:0000313" key="4">
    <source>
        <dbReference type="Proteomes" id="UP000253250"/>
    </source>
</evidence>
<organism evidence="3 4">
    <name type="scientific">Acidiferrobacter thiooxydans</name>
    <dbReference type="NCBI Taxonomy" id="163359"/>
    <lineage>
        <taxon>Bacteria</taxon>
        <taxon>Pseudomonadati</taxon>
        <taxon>Pseudomonadota</taxon>
        <taxon>Gammaproteobacteria</taxon>
        <taxon>Acidiferrobacterales</taxon>
        <taxon>Acidiferrobacteraceae</taxon>
        <taxon>Acidiferrobacter</taxon>
    </lineage>
</organism>
<sequence>MPDILPRFMGVAALLAGPLVATATLVPGSQHGPYARVFYARNLPSPAAQVGFPHAWTHAYGNARHDSAYPVGSSAPTWLKSGVTWRYAEARAWPLSRHKPFGAKVYGDRLALATMTQFYGNALGVSAADGIIYAESDDEFAYALNARTGRLIWRTSPVGNTLMGDPLVFGHVVYLTAGNVGFNFSNVQRYSQKTAARGAGVSYNGVYALDRTTGKLLWHFGTMGATMPTPAIADNRLFIDTGSGDIYAINAQTGHQIWVKRAGGIANMSDPAIYHGHVYVALSVVPYLYCLSAENGHIVWKASIRRATKTGLGDVSPAVAHGVAVMDAVAVVPSHGGRTTMTTIVRAYNAEDGRVLWTHTMGLGPKPPAFKGGVPMIHGNAVYVGTPVDNIYQAYDLHSGKVLWTWHIPKAGAAGAGRGPATYSHGKLFISTGPRLFVLNAHTGRLIGQKYLGGRFGIVNPVIVGGTIYLDNSWDWIMAVPVSTVVAHKPTHRQLSP</sequence>
<evidence type="ECO:0000259" key="2">
    <source>
        <dbReference type="Pfam" id="PF13360"/>
    </source>
</evidence>
<feature type="domain" description="Pyrrolo-quinoline quinone repeat" evidence="2">
    <location>
        <begin position="393"/>
        <end position="471"/>
    </location>
</feature>
<dbReference type="GO" id="GO:0016787">
    <property type="term" value="F:hydrolase activity"/>
    <property type="evidence" value="ECO:0007669"/>
    <property type="project" value="UniProtKB-KW"/>
</dbReference>
<comment type="caution">
    <text evidence="3">The sequence shown here is derived from an EMBL/GenBank/DDBJ whole genome shotgun (WGS) entry which is preliminary data.</text>
</comment>
<feature type="domain" description="Pyrrolo-quinoline quinone repeat" evidence="2">
    <location>
        <begin position="205"/>
        <end position="338"/>
    </location>
</feature>
<protein>
    <submittedName>
        <fullName evidence="3">Tetrathionate hydrolase</fullName>
    </submittedName>
</protein>